<keyword evidence="8" id="KW-1185">Reference proteome</keyword>
<dbReference type="SMR" id="A0A482X530"/>
<comment type="cofactor">
    <cofactor evidence="5">
        <name>Zn(2+)</name>
        <dbReference type="ChEBI" id="CHEBI:29105"/>
    </cofactor>
    <text evidence="5">The zinc ions have a structural role.</text>
</comment>
<dbReference type="EMBL" id="QKKF02017344">
    <property type="protein sequence ID" value="RZF40979.1"/>
    <property type="molecule type" value="Genomic_DNA"/>
</dbReference>
<gene>
    <name evidence="7" type="ORF">LSTR_LSTR015984</name>
</gene>
<reference evidence="7 8" key="1">
    <citation type="journal article" date="2017" name="Gigascience">
        <title>Genome sequence of the small brown planthopper, Laodelphax striatellus.</title>
        <authorList>
            <person name="Zhu J."/>
            <person name="Jiang F."/>
            <person name="Wang X."/>
            <person name="Yang P."/>
            <person name="Bao Y."/>
            <person name="Zhao W."/>
            <person name="Wang W."/>
            <person name="Lu H."/>
            <person name="Wang Q."/>
            <person name="Cui N."/>
            <person name="Li J."/>
            <person name="Chen X."/>
            <person name="Luo L."/>
            <person name="Yu J."/>
            <person name="Kang L."/>
            <person name="Cui F."/>
        </authorList>
    </citation>
    <scope>NUCLEOTIDE SEQUENCE [LARGE SCALE GENOMIC DNA]</scope>
    <source>
        <strain evidence="7">Lst14</strain>
    </source>
</reference>
<dbReference type="InterPro" id="IPR040175">
    <property type="entry name" value="TET1/2/3"/>
</dbReference>
<keyword evidence="3 5" id="KW-0560">Oxidoreductase</keyword>
<protein>
    <recommendedName>
        <fullName evidence="5">Methylcytosine dioxygenase TET</fullName>
        <ecNumber evidence="5">1.14.11.80</ecNumber>
    </recommendedName>
</protein>
<evidence type="ECO:0000256" key="5">
    <source>
        <dbReference type="RuleBase" id="RU367064"/>
    </source>
</evidence>
<dbReference type="AlphaFoldDB" id="A0A482X530"/>
<comment type="cofactor">
    <cofactor evidence="5">
        <name>Fe(2+)</name>
        <dbReference type="ChEBI" id="CHEBI:29033"/>
    </cofactor>
    <text evidence="5">Binds 1 Fe(2+) ion per subunit.</text>
</comment>
<comment type="function">
    <text evidence="5">Dioxygenase that catalyzes the conversion of the modified genomic base 5-methylcytosine (5mC) into 5-hydroxymethylcytosine (5hmC) and plays a key role in epigenetic chromatin reprogramming during embryonic development.</text>
</comment>
<feature type="domain" description="2OGFeDO JBP1/TET oxygenase" evidence="6">
    <location>
        <begin position="2"/>
        <end position="47"/>
    </location>
</feature>
<proteinExistence type="inferred from homology"/>
<dbReference type="PANTHER" id="PTHR23358">
    <property type="entry name" value="METHYLCYTOSINE DIOXYGENASE TET"/>
    <property type="match status" value="1"/>
</dbReference>
<comment type="caution">
    <text evidence="7">The sequence shown here is derived from an EMBL/GenBank/DDBJ whole genome shotgun (WGS) entry which is preliminary data.</text>
</comment>
<keyword evidence="1 5" id="KW-0479">Metal-binding</keyword>
<comment type="catalytic activity">
    <reaction evidence="5">
        <text>a 5-formyl-2'-deoxycytidine in DNA + 2-oxoglutarate + O2 = a 5-carboxyl-2'-deoxycytidine in DNA + succinate + CO2 + H(+)</text>
        <dbReference type="Rhea" id="RHEA:53832"/>
        <dbReference type="Rhea" id="RHEA-COMP:13656"/>
        <dbReference type="Rhea" id="RHEA-COMP:13657"/>
        <dbReference type="ChEBI" id="CHEBI:15378"/>
        <dbReference type="ChEBI" id="CHEBI:15379"/>
        <dbReference type="ChEBI" id="CHEBI:16526"/>
        <dbReference type="ChEBI" id="CHEBI:16810"/>
        <dbReference type="ChEBI" id="CHEBI:30031"/>
        <dbReference type="ChEBI" id="CHEBI:137731"/>
        <dbReference type="ChEBI" id="CHEBI:137732"/>
        <dbReference type="EC" id="1.14.11.80"/>
    </reaction>
</comment>
<dbReference type="GO" id="GO:0005634">
    <property type="term" value="C:nucleus"/>
    <property type="evidence" value="ECO:0007669"/>
    <property type="project" value="UniProtKB-UniRule"/>
</dbReference>
<keyword evidence="5" id="KW-0862">Zinc</keyword>
<sequence length="132" mass="14568">MGGVAIALGHGSVLFECAKHELHSTTALKHPNRQNPTRISLVFYQHRNLNRARHGWEEWEEKMRLRKLGITATSGSGACHVTSDSTSTTTTTAGSNSQFMMRSPTYTTTTWTTLFPMHPCMVTGPYQEGGSV</sequence>
<comment type="similarity">
    <text evidence="5">Belongs to the TET family.</text>
</comment>
<name>A0A482X530_LAOST</name>
<comment type="catalytic activity">
    <reaction evidence="5">
        <text>a 5-methyl-2'-deoxycytidine in DNA + 2-oxoglutarate + O2 = a 5-hydroxymethyl-2'-deoxycytidine in DNA + succinate + CO2</text>
        <dbReference type="Rhea" id="RHEA:52636"/>
        <dbReference type="Rhea" id="RHEA-COMP:11370"/>
        <dbReference type="Rhea" id="RHEA-COMP:13315"/>
        <dbReference type="ChEBI" id="CHEBI:15379"/>
        <dbReference type="ChEBI" id="CHEBI:16526"/>
        <dbReference type="ChEBI" id="CHEBI:16810"/>
        <dbReference type="ChEBI" id="CHEBI:30031"/>
        <dbReference type="ChEBI" id="CHEBI:85454"/>
        <dbReference type="ChEBI" id="CHEBI:136731"/>
        <dbReference type="EC" id="1.14.11.80"/>
    </reaction>
</comment>
<organism evidence="7 8">
    <name type="scientific">Laodelphax striatellus</name>
    <name type="common">Small brown planthopper</name>
    <name type="synonym">Delphax striatella</name>
    <dbReference type="NCBI Taxonomy" id="195883"/>
    <lineage>
        <taxon>Eukaryota</taxon>
        <taxon>Metazoa</taxon>
        <taxon>Ecdysozoa</taxon>
        <taxon>Arthropoda</taxon>
        <taxon>Hexapoda</taxon>
        <taxon>Insecta</taxon>
        <taxon>Pterygota</taxon>
        <taxon>Neoptera</taxon>
        <taxon>Paraneoptera</taxon>
        <taxon>Hemiptera</taxon>
        <taxon>Auchenorrhyncha</taxon>
        <taxon>Fulgoroidea</taxon>
        <taxon>Delphacidae</taxon>
        <taxon>Criomorphinae</taxon>
        <taxon>Laodelphax</taxon>
    </lineage>
</organism>
<evidence type="ECO:0000256" key="3">
    <source>
        <dbReference type="ARBA" id="ARBA00023002"/>
    </source>
</evidence>
<evidence type="ECO:0000259" key="6">
    <source>
        <dbReference type="Pfam" id="PF12851"/>
    </source>
</evidence>
<dbReference type="GO" id="GO:0070579">
    <property type="term" value="F:DNA 5-methylcytosine dioxygenase activity"/>
    <property type="evidence" value="ECO:0007669"/>
    <property type="project" value="UniProtKB-UniRule"/>
</dbReference>
<dbReference type="Proteomes" id="UP000291343">
    <property type="component" value="Unassembled WGS sequence"/>
</dbReference>
<keyword evidence="2 5" id="KW-0223">Dioxygenase</keyword>
<evidence type="ECO:0000313" key="7">
    <source>
        <dbReference type="EMBL" id="RZF40979.1"/>
    </source>
</evidence>
<dbReference type="GO" id="GO:0008270">
    <property type="term" value="F:zinc ion binding"/>
    <property type="evidence" value="ECO:0007669"/>
    <property type="project" value="UniProtKB-UniRule"/>
</dbReference>
<dbReference type="Pfam" id="PF12851">
    <property type="entry name" value="Tet_JBP"/>
    <property type="match status" value="1"/>
</dbReference>
<evidence type="ECO:0000313" key="8">
    <source>
        <dbReference type="Proteomes" id="UP000291343"/>
    </source>
</evidence>
<dbReference type="OrthoDB" id="8854879at2759"/>
<evidence type="ECO:0000256" key="2">
    <source>
        <dbReference type="ARBA" id="ARBA00022964"/>
    </source>
</evidence>
<evidence type="ECO:0000256" key="1">
    <source>
        <dbReference type="ARBA" id="ARBA00022723"/>
    </source>
</evidence>
<dbReference type="InterPro" id="IPR024779">
    <property type="entry name" value="2OGFeDO_JBP1/TET_oxygenase_dom"/>
</dbReference>
<dbReference type="STRING" id="195883.A0A482X530"/>
<accession>A0A482X530</accession>
<keyword evidence="4 5" id="KW-0408">Iron</keyword>
<dbReference type="GO" id="GO:0045944">
    <property type="term" value="P:positive regulation of transcription by RNA polymerase II"/>
    <property type="evidence" value="ECO:0007669"/>
    <property type="project" value="TreeGrafter"/>
</dbReference>
<dbReference type="EC" id="1.14.11.80" evidence="5"/>
<dbReference type="InParanoid" id="A0A482X530"/>
<comment type="catalytic activity">
    <reaction evidence="5">
        <text>a 5-hydroxymethyl-2'-deoxycytidine in DNA + 2-oxoglutarate + O2 = a 5-formyl-2'-deoxycytidine in DNA + succinate + CO2 + H2O</text>
        <dbReference type="Rhea" id="RHEA:53828"/>
        <dbReference type="Rhea" id="RHEA-COMP:13315"/>
        <dbReference type="Rhea" id="RHEA-COMP:13656"/>
        <dbReference type="ChEBI" id="CHEBI:15377"/>
        <dbReference type="ChEBI" id="CHEBI:15379"/>
        <dbReference type="ChEBI" id="CHEBI:16526"/>
        <dbReference type="ChEBI" id="CHEBI:16810"/>
        <dbReference type="ChEBI" id="CHEBI:30031"/>
        <dbReference type="ChEBI" id="CHEBI:136731"/>
        <dbReference type="ChEBI" id="CHEBI:137731"/>
        <dbReference type="EC" id="1.14.11.80"/>
    </reaction>
</comment>
<dbReference type="PANTHER" id="PTHR23358:SF6">
    <property type="entry name" value="METHYLCYTOSINE DIOXYGENASE TET"/>
    <property type="match status" value="1"/>
</dbReference>
<evidence type="ECO:0000256" key="4">
    <source>
        <dbReference type="ARBA" id="ARBA00023004"/>
    </source>
</evidence>
<dbReference type="GO" id="GO:0141166">
    <property type="term" value="P:chromosomal 5-methylcytosine DNA demethylation pathway"/>
    <property type="evidence" value="ECO:0007669"/>
    <property type="project" value="UniProtKB-UniRule"/>
</dbReference>
<dbReference type="GO" id="GO:0040029">
    <property type="term" value="P:epigenetic regulation of gene expression"/>
    <property type="evidence" value="ECO:0007669"/>
    <property type="project" value="InterPro"/>
</dbReference>